<dbReference type="EMBL" id="PHFD01000260">
    <property type="protein sequence ID" value="PKH46037.1"/>
    <property type="molecule type" value="Genomic_DNA"/>
</dbReference>
<evidence type="ECO:0000313" key="1">
    <source>
        <dbReference type="EMBL" id="PKH46037.1"/>
    </source>
</evidence>
<reference evidence="1 2" key="1">
    <citation type="journal article" date="2017" name="FEMS Microbiol. Ecol.">
        <title>Reconstructed genomes of novel Dehalococcoides mccartyi strains from 1,2,3,4-tetrachlorodibenzo-p-dioxin-dechlorinating enrichment cultures reveal divergent reductive dehalogenase gene profiles.</title>
        <authorList>
            <person name="Dam H.T."/>
            <person name="Vollmers J."/>
            <person name="Kaster A.K."/>
            <person name="Haggblom M.M."/>
        </authorList>
    </citation>
    <scope>NUCLEOTIDE SEQUENCE [LARGE SCALE GENOMIC DNA]</scope>
    <source>
        <strain evidence="1 2">H1-3-2.001</strain>
    </source>
</reference>
<sequence length="128" mass="15117">YLELTTLDLINKYMVINTADCKVYFLRWAKHGEEDLTGKMIPPARTFDRGYCVFYDQKSRSCCIHPIRPQEARVIKCWEKNNGMDKSLWGITGWNSQDILRFLPDFSPRIYADNKYLPPKSSMPPRKY</sequence>
<dbReference type="Proteomes" id="UP000233649">
    <property type="component" value="Unassembled WGS sequence"/>
</dbReference>
<feature type="non-terminal residue" evidence="1">
    <location>
        <position position="1"/>
    </location>
</feature>
<comment type="caution">
    <text evidence="1">The sequence shown here is derived from an EMBL/GenBank/DDBJ whole genome shotgun (WGS) entry which is preliminary data.</text>
</comment>
<dbReference type="AlphaFoldDB" id="A0A2J1DV61"/>
<gene>
    <name evidence="1" type="ORF">CVH13_01288</name>
</gene>
<evidence type="ECO:0000313" key="2">
    <source>
        <dbReference type="Proteomes" id="UP000233649"/>
    </source>
</evidence>
<name>A0A2J1DV61_9CHLR</name>
<proteinExistence type="predicted"/>
<accession>A0A2J1DV61</accession>
<organism evidence="1 2">
    <name type="scientific">Dehalococcoides mccartyi</name>
    <dbReference type="NCBI Taxonomy" id="61435"/>
    <lineage>
        <taxon>Bacteria</taxon>
        <taxon>Bacillati</taxon>
        <taxon>Chloroflexota</taxon>
        <taxon>Dehalococcoidia</taxon>
        <taxon>Dehalococcoidales</taxon>
        <taxon>Dehalococcoidaceae</taxon>
        <taxon>Dehalococcoides</taxon>
    </lineage>
</organism>
<protein>
    <submittedName>
        <fullName evidence="1">Zinc/iron-chelating domain-containing protein</fullName>
    </submittedName>
</protein>